<dbReference type="Proteomes" id="UP000600449">
    <property type="component" value="Unassembled WGS sequence"/>
</dbReference>
<accession>A0A917V7A3</accession>
<organism evidence="2 3">
    <name type="scientific">Salinarimonas ramus</name>
    <dbReference type="NCBI Taxonomy" id="690164"/>
    <lineage>
        <taxon>Bacteria</taxon>
        <taxon>Pseudomonadati</taxon>
        <taxon>Pseudomonadota</taxon>
        <taxon>Alphaproteobacteria</taxon>
        <taxon>Hyphomicrobiales</taxon>
        <taxon>Salinarimonadaceae</taxon>
        <taxon>Salinarimonas</taxon>
    </lineage>
</organism>
<protein>
    <submittedName>
        <fullName evidence="2">Uncharacterized protein</fullName>
    </submittedName>
</protein>
<feature type="compositionally biased region" description="Basic and acidic residues" evidence="1">
    <location>
        <begin position="236"/>
        <end position="246"/>
    </location>
</feature>
<gene>
    <name evidence="2" type="ORF">GCM10011322_37490</name>
</gene>
<feature type="compositionally biased region" description="Low complexity" evidence="1">
    <location>
        <begin position="323"/>
        <end position="357"/>
    </location>
</feature>
<evidence type="ECO:0000256" key="1">
    <source>
        <dbReference type="SAM" id="MobiDB-lite"/>
    </source>
</evidence>
<feature type="region of interest" description="Disordered" evidence="1">
    <location>
        <begin position="308"/>
        <end position="365"/>
    </location>
</feature>
<sequence length="549" mass="56383">MFQFAERKRAREAAEAQVRDWKTQEIAELYRVRDRLAEAGLSVALATGVSDEGDPWAVFEQMDTSEVVVHIARIDGELIVANAATGATYRGRDFRAVADGMLDGAPLALPRKSAGSNVVIHPRSVLTAFVAAAVVLAEVARSVEQAQAAEAQSREEVAETAAHDGFVALFWRVLNRDGNAPATFAGGVVFGAVAAAIIATTLAEPTETSADVSVASASTDVIADPSVASAVRVDAEGEPLRSRDDGADAQVADAPEGGEVDAVALVDLPNLSDATVGVETRGHAVVAERPAEAGIAVDSTHTATVHADEAGAEATPEPRRPAEAAGGETAATRSAASRSESAGSTPPPSSEGGTTTERGPALADVTRKVADSITVVKLDGDFDAAKAPNLIGSDKPIVIALASLDMLETGKGKAKAGGEVVLDVIADDLGAGSDGLLEDGAPGDLGTDLPEGPVAAPNPAPPLMNITFHDASFDTSQHAFMKGVIDVLLFTGGEARIDHFDFGEDLLVVDGGSSLVGWLKDVEVVGTDVKIVGVDGSVIWLNDSYHTIA</sequence>
<comment type="caution">
    <text evidence="2">The sequence shown here is derived from an EMBL/GenBank/DDBJ whole genome shotgun (WGS) entry which is preliminary data.</text>
</comment>
<name>A0A917V7A3_9HYPH</name>
<dbReference type="AlphaFoldDB" id="A0A917V7A3"/>
<feature type="region of interest" description="Disordered" evidence="1">
    <location>
        <begin position="236"/>
        <end position="256"/>
    </location>
</feature>
<proteinExistence type="predicted"/>
<keyword evidence="3" id="KW-1185">Reference proteome</keyword>
<evidence type="ECO:0000313" key="2">
    <source>
        <dbReference type="EMBL" id="GGK46900.1"/>
    </source>
</evidence>
<dbReference type="RefSeq" id="WP_188914789.1">
    <property type="nucleotide sequence ID" value="NZ_BMMF01000012.1"/>
</dbReference>
<reference evidence="2 3" key="1">
    <citation type="journal article" date="2014" name="Int. J. Syst. Evol. Microbiol.">
        <title>Complete genome sequence of Corynebacterium casei LMG S-19264T (=DSM 44701T), isolated from a smear-ripened cheese.</title>
        <authorList>
            <consortium name="US DOE Joint Genome Institute (JGI-PGF)"/>
            <person name="Walter F."/>
            <person name="Albersmeier A."/>
            <person name="Kalinowski J."/>
            <person name="Ruckert C."/>
        </authorList>
    </citation>
    <scope>NUCLEOTIDE SEQUENCE [LARGE SCALE GENOMIC DNA]</scope>
    <source>
        <strain evidence="2 3">CGMCC 1.9161</strain>
    </source>
</reference>
<evidence type="ECO:0000313" key="3">
    <source>
        <dbReference type="Proteomes" id="UP000600449"/>
    </source>
</evidence>
<dbReference type="EMBL" id="BMMF01000012">
    <property type="protein sequence ID" value="GGK46900.1"/>
    <property type="molecule type" value="Genomic_DNA"/>
</dbReference>